<evidence type="ECO:0000313" key="3">
    <source>
        <dbReference type="Proteomes" id="UP001436297"/>
    </source>
</evidence>
<proteinExistence type="predicted"/>
<feature type="domain" description="DeoR-like transcriptional repressor C-terminal sensor" evidence="1">
    <location>
        <begin position="10"/>
        <end position="150"/>
    </location>
</feature>
<dbReference type="EMBL" id="CP128355">
    <property type="protein sequence ID" value="XAF69986.1"/>
    <property type="molecule type" value="Genomic_DNA"/>
</dbReference>
<sequence length="152" mass="17504">MSSKKDYFNKLIKEINKGDIIALDNDPMAYYIIDTLKNENKKVSIISISTDVIQYVAKYTNFNLILPNGKVNHAFHVITGINETNTYKKYQIQFYFAVIPYIDGNDLLHTMPEVATIQRALINQTTEFVVINNPEKVNVSSSNEYHMISELY</sequence>
<evidence type="ECO:0000259" key="1">
    <source>
        <dbReference type="Pfam" id="PF00455"/>
    </source>
</evidence>
<dbReference type="InterPro" id="IPR014036">
    <property type="entry name" value="DeoR-like_C"/>
</dbReference>
<dbReference type="SMART" id="SM01134">
    <property type="entry name" value="DeoRC"/>
    <property type="match status" value="1"/>
</dbReference>
<name>A0ABZ3EC19_9STAP</name>
<dbReference type="SUPFAM" id="SSF100950">
    <property type="entry name" value="NagB/RpiA/CoA transferase-like"/>
    <property type="match status" value="1"/>
</dbReference>
<dbReference type="Proteomes" id="UP001436297">
    <property type="component" value="Chromosome"/>
</dbReference>
<keyword evidence="3" id="KW-1185">Reference proteome</keyword>
<dbReference type="InterPro" id="IPR037171">
    <property type="entry name" value="NagB/RpiA_transferase-like"/>
</dbReference>
<accession>A0ABZ3EC19</accession>
<dbReference type="Pfam" id="PF00455">
    <property type="entry name" value="DeoRC"/>
    <property type="match status" value="1"/>
</dbReference>
<evidence type="ECO:0000313" key="2">
    <source>
        <dbReference type="EMBL" id="XAF69986.1"/>
    </source>
</evidence>
<organism evidence="2 3">
    <name type="scientific">Staphylococcus hsinchuensis</name>
    <dbReference type="NCBI Taxonomy" id="3051183"/>
    <lineage>
        <taxon>Bacteria</taxon>
        <taxon>Bacillati</taxon>
        <taxon>Bacillota</taxon>
        <taxon>Bacilli</taxon>
        <taxon>Bacillales</taxon>
        <taxon>Staphylococcaceae</taxon>
        <taxon>Staphylococcus</taxon>
    </lineage>
</organism>
<dbReference type="RefSeq" id="WP_251516692.1">
    <property type="nucleotide sequence ID" value="NZ_CP128355.1"/>
</dbReference>
<reference evidence="2 3" key="1">
    <citation type="journal article" date="2024" name="Pathogens">
        <title>Staphylococcus hsinchuensis sp. nov., Isolated from Soymilk.</title>
        <authorList>
            <person name="Wang Y.T."/>
            <person name="Lin Y.C."/>
            <person name="Hsieh Y.H."/>
            <person name="Lin Y.T."/>
            <person name="Hamada M."/>
            <person name="Chen C.C."/>
            <person name="Liou J.S."/>
            <person name="Lee A.Y."/>
            <person name="Zhang W.L."/>
            <person name="Chen Y.T."/>
            <person name="Huang C.H."/>
        </authorList>
    </citation>
    <scope>NUCLEOTIDE SEQUENCE [LARGE SCALE GENOMIC DNA]</scope>
    <source>
        <strain evidence="2 3">H164</strain>
    </source>
</reference>
<gene>
    <name evidence="2" type="ORF">QQM35_07865</name>
</gene>
<protein>
    <recommendedName>
        <fullName evidence="1">DeoR-like transcriptional repressor C-terminal sensor domain-containing protein</fullName>
    </recommendedName>
</protein>